<proteinExistence type="inferred from homology"/>
<keyword evidence="5" id="KW-1015">Disulfide bond</keyword>
<comment type="subcellular location">
    <subcellularLocation>
        <location evidence="1">Secreted</location>
    </subcellularLocation>
</comment>
<feature type="transmembrane region" description="Helical" evidence="8">
    <location>
        <begin position="21"/>
        <end position="47"/>
    </location>
</feature>
<keyword evidence="8" id="KW-1133">Transmembrane helix</keyword>
<dbReference type="GO" id="GO:0005615">
    <property type="term" value="C:extracellular space"/>
    <property type="evidence" value="ECO:0007669"/>
    <property type="project" value="UniProtKB-KW"/>
</dbReference>
<keyword evidence="6" id="KW-0325">Glycoprotein</keyword>
<dbReference type="GeneID" id="111843646"/>
<evidence type="ECO:0000313" key="10">
    <source>
        <dbReference type="Ensembl" id="ENSPKIP00000030939.1"/>
    </source>
</evidence>
<reference evidence="10" key="2">
    <citation type="submission" date="2025-09" db="UniProtKB">
        <authorList>
            <consortium name="Ensembl"/>
        </authorList>
    </citation>
    <scope>IDENTIFICATION</scope>
</reference>
<dbReference type="SMART" id="SM00207">
    <property type="entry name" value="TNF"/>
    <property type="match status" value="1"/>
</dbReference>
<keyword evidence="8" id="KW-0812">Transmembrane</keyword>
<evidence type="ECO:0000313" key="11">
    <source>
        <dbReference type="Proteomes" id="UP000261540"/>
    </source>
</evidence>
<organism evidence="10 11">
    <name type="scientific">Paramormyrops kingsleyae</name>
    <dbReference type="NCBI Taxonomy" id="1676925"/>
    <lineage>
        <taxon>Eukaryota</taxon>
        <taxon>Metazoa</taxon>
        <taxon>Chordata</taxon>
        <taxon>Craniata</taxon>
        <taxon>Vertebrata</taxon>
        <taxon>Euteleostomi</taxon>
        <taxon>Actinopterygii</taxon>
        <taxon>Neopterygii</taxon>
        <taxon>Teleostei</taxon>
        <taxon>Osteoglossocephala</taxon>
        <taxon>Osteoglossomorpha</taxon>
        <taxon>Osteoglossiformes</taxon>
        <taxon>Mormyridae</taxon>
        <taxon>Paramormyrops</taxon>
    </lineage>
</organism>
<dbReference type="STRING" id="1676925.ENSPKIP00000030939"/>
<dbReference type="SUPFAM" id="SSF49842">
    <property type="entry name" value="TNF-like"/>
    <property type="match status" value="1"/>
</dbReference>
<dbReference type="GO" id="GO:0005164">
    <property type="term" value="F:tumor necrosis factor receptor binding"/>
    <property type="evidence" value="ECO:0007669"/>
    <property type="project" value="InterPro"/>
</dbReference>
<dbReference type="Pfam" id="PF00229">
    <property type="entry name" value="TNF"/>
    <property type="match status" value="1"/>
</dbReference>
<keyword evidence="4" id="KW-0964">Secreted</keyword>
<dbReference type="InterPro" id="IPR051748">
    <property type="entry name" value="TNF_Ligand_Superfamily"/>
</dbReference>
<accession>A0A3B3SJL5</accession>
<keyword evidence="11" id="KW-1185">Reference proteome</keyword>
<dbReference type="InterPro" id="IPR008983">
    <property type="entry name" value="Tumour_necrosis_fac-like_dom"/>
</dbReference>
<sequence length="269" mass="29747">MAAALRSGSSCAAPEAQNRRLSWAVLVLTLAAVTSSSLSVLSLYHILALKAEVVGLHAELSRRRSEQQSVSIQRLAGRPQEPQETHAGKKKTLDPTNSKLNSKPSANILPSQPVVHNIKKRSSEKVLQPCLQMMANSNRGLTLQEEHTVLPWLTGLKRGIALEEKEGAILVKEEGFYFVYSQVFYMDTTFAMGHFIVRKKQNIVGDELKKVILFRCVQNMDPDYPYNTCYTGGIVKLEVGDRVELLIPRKSANVSLDGDSTFLGAIKLV</sequence>
<dbReference type="Gene3D" id="2.60.120.40">
    <property type="match status" value="1"/>
</dbReference>
<dbReference type="GO" id="GO:0006955">
    <property type="term" value="P:immune response"/>
    <property type="evidence" value="ECO:0007669"/>
    <property type="project" value="InterPro"/>
</dbReference>
<dbReference type="AlphaFoldDB" id="A0A3B3SJL5"/>
<keyword evidence="8" id="KW-0472">Membrane</keyword>
<feature type="compositionally biased region" description="Polar residues" evidence="7">
    <location>
        <begin position="94"/>
        <end position="109"/>
    </location>
</feature>
<dbReference type="RefSeq" id="XP_023667140.1">
    <property type="nucleotide sequence ID" value="XM_023811372.2"/>
</dbReference>
<feature type="domain" description="THD" evidence="9">
    <location>
        <begin position="129"/>
        <end position="268"/>
    </location>
</feature>
<feature type="compositionally biased region" description="Basic and acidic residues" evidence="7">
    <location>
        <begin position="81"/>
        <end position="93"/>
    </location>
</feature>
<evidence type="ECO:0000256" key="6">
    <source>
        <dbReference type="ARBA" id="ARBA00023180"/>
    </source>
</evidence>
<dbReference type="PROSITE" id="PS50049">
    <property type="entry name" value="THD_2"/>
    <property type="match status" value="1"/>
</dbReference>
<reference evidence="10" key="1">
    <citation type="submission" date="2025-08" db="UniProtKB">
        <authorList>
            <consortium name="Ensembl"/>
        </authorList>
    </citation>
    <scope>IDENTIFICATION</scope>
</reference>
<evidence type="ECO:0000256" key="8">
    <source>
        <dbReference type="SAM" id="Phobius"/>
    </source>
</evidence>
<dbReference type="OrthoDB" id="5947373at2759"/>
<evidence type="ECO:0000256" key="2">
    <source>
        <dbReference type="ARBA" id="ARBA00008670"/>
    </source>
</evidence>
<evidence type="ECO:0000256" key="3">
    <source>
        <dbReference type="ARBA" id="ARBA00022514"/>
    </source>
</evidence>
<feature type="region of interest" description="Disordered" evidence="7">
    <location>
        <begin position="67"/>
        <end position="109"/>
    </location>
</feature>
<dbReference type="GO" id="GO:0016020">
    <property type="term" value="C:membrane"/>
    <property type="evidence" value="ECO:0007669"/>
    <property type="project" value="InterPro"/>
</dbReference>
<evidence type="ECO:0000259" key="9">
    <source>
        <dbReference type="PROSITE" id="PS50049"/>
    </source>
</evidence>
<evidence type="ECO:0000256" key="7">
    <source>
        <dbReference type="SAM" id="MobiDB-lite"/>
    </source>
</evidence>
<name>A0A3B3SJL5_9TELE</name>
<comment type="similarity">
    <text evidence="2">Belongs to the tumor necrosis factor family.</text>
</comment>
<dbReference type="PANTHER" id="PTHR15151">
    <property type="entry name" value="PROTEIN EIGER"/>
    <property type="match status" value="1"/>
</dbReference>
<dbReference type="PANTHER" id="PTHR15151:SF24">
    <property type="entry name" value="A PROLIFERATION-INDUCING LIGAND-LIKE PROTEIN-RELATED"/>
    <property type="match status" value="1"/>
</dbReference>
<dbReference type="KEGG" id="pki:111843646"/>
<dbReference type="Ensembl" id="ENSPKIT00000011775.1">
    <property type="protein sequence ID" value="ENSPKIP00000030939.1"/>
    <property type="gene ID" value="ENSPKIG00000011622.1"/>
</dbReference>
<keyword evidence="3" id="KW-0202">Cytokine</keyword>
<protein>
    <submittedName>
        <fullName evidence="10">TNF superfamily member 13b</fullName>
    </submittedName>
</protein>
<evidence type="ECO:0000256" key="4">
    <source>
        <dbReference type="ARBA" id="ARBA00022525"/>
    </source>
</evidence>
<dbReference type="InterPro" id="IPR006052">
    <property type="entry name" value="TNF_dom"/>
</dbReference>
<dbReference type="GO" id="GO:0005125">
    <property type="term" value="F:cytokine activity"/>
    <property type="evidence" value="ECO:0007669"/>
    <property type="project" value="UniProtKB-KW"/>
</dbReference>
<dbReference type="Proteomes" id="UP000261540">
    <property type="component" value="Unplaced"/>
</dbReference>
<dbReference type="GeneTree" id="ENSGT00940000157536"/>
<evidence type="ECO:0000256" key="5">
    <source>
        <dbReference type="ARBA" id="ARBA00023157"/>
    </source>
</evidence>
<dbReference type="GO" id="GO:0030890">
    <property type="term" value="P:positive regulation of B cell proliferation"/>
    <property type="evidence" value="ECO:0007669"/>
    <property type="project" value="TreeGrafter"/>
</dbReference>
<evidence type="ECO:0000256" key="1">
    <source>
        <dbReference type="ARBA" id="ARBA00004613"/>
    </source>
</evidence>